<name>T1L4A9_TETUR</name>
<dbReference type="CDD" id="cd00063">
    <property type="entry name" value="FN3"/>
    <property type="match status" value="2"/>
</dbReference>
<keyword evidence="11" id="KW-1185">Reference proteome</keyword>
<dbReference type="InterPro" id="IPR013783">
    <property type="entry name" value="Ig-like_fold"/>
</dbReference>
<dbReference type="FunFam" id="2.120.10.80:FF:000008">
    <property type="entry name" value="host cell factor 1 isoform X1"/>
    <property type="match status" value="1"/>
</dbReference>
<feature type="compositionally biased region" description="Polar residues" evidence="8">
    <location>
        <begin position="1649"/>
        <end position="1675"/>
    </location>
</feature>
<evidence type="ECO:0000256" key="1">
    <source>
        <dbReference type="ARBA" id="ARBA00004123"/>
    </source>
</evidence>
<comment type="subcellular location">
    <subcellularLocation>
        <location evidence="1">Nucleus</location>
    </subcellularLocation>
</comment>
<dbReference type="InterPro" id="IPR003961">
    <property type="entry name" value="FN3_dom"/>
</dbReference>
<dbReference type="PANTHER" id="PTHR46003:SF1">
    <property type="entry name" value="HOST CELL FACTOR"/>
    <property type="match status" value="1"/>
</dbReference>
<dbReference type="GO" id="GO:0003713">
    <property type="term" value="F:transcription coactivator activity"/>
    <property type="evidence" value="ECO:0007669"/>
    <property type="project" value="TreeGrafter"/>
</dbReference>
<organism evidence="10 11">
    <name type="scientific">Tetranychus urticae</name>
    <name type="common">Two-spotted spider mite</name>
    <dbReference type="NCBI Taxonomy" id="32264"/>
    <lineage>
        <taxon>Eukaryota</taxon>
        <taxon>Metazoa</taxon>
        <taxon>Ecdysozoa</taxon>
        <taxon>Arthropoda</taxon>
        <taxon>Chelicerata</taxon>
        <taxon>Arachnida</taxon>
        <taxon>Acari</taxon>
        <taxon>Acariformes</taxon>
        <taxon>Trombidiformes</taxon>
        <taxon>Prostigmata</taxon>
        <taxon>Eleutherengona</taxon>
        <taxon>Raphignathae</taxon>
        <taxon>Tetranychoidea</taxon>
        <taxon>Tetranychidae</taxon>
        <taxon>Tetranychus</taxon>
    </lineage>
</organism>
<keyword evidence="6" id="KW-0539">Nucleus</keyword>
<dbReference type="Gene3D" id="2.60.40.10">
    <property type="entry name" value="Immunoglobulins"/>
    <property type="match status" value="2"/>
</dbReference>
<dbReference type="SUPFAM" id="SSF49265">
    <property type="entry name" value="Fibronectin type III"/>
    <property type="match status" value="1"/>
</dbReference>
<feature type="compositionally biased region" description="Low complexity" evidence="8">
    <location>
        <begin position="1342"/>
        <end position="1354"/>
    </location>
</feature>
<dbReference type="Proteomes" id="UP000015104">
    <property type="component" value="Unassembled WGS sequence"/>
</dbReference>
<evidence type="ECO:0000313" key="11">
    <source>
        <dbReference type="Proteomes" id="UP000015104"/>
    </source>
</evidence>
<dbReference type="HOGENOM" id="CLU_002603_0_0_1"/>
<sequence length="1684" mass="180281">MFNKCCWTFYRSHIFGYHPNLQSNLLMKWVRVNNSTGPSPRPRHGHRAVAIKDLIIIFGGGNEGIVDELHVYNTTTNQWFIPQVKGEIPPGCAAYGFVCDGTRLLVFGGMIEYGKYSNELYELQASRWEWRKLKPRPPKNGTYPCPRLGHSFTLIQNKVYLFGGLANDSDDPKNNIPRYLNDLYVLEMKPFLSSMQWELPQTYGTPPPPRESHSAVAYMGADGKHPKLIIYGGMSGCRLGDLWQLDIQTMHWSKPFVEGIPPLPRSLHSATLIGNKMYVFGGWVPLVYDDENRGQQPGNVHEKEWKCTNTLATLNLDTSRWELITNESFDDSVPRARAGHCAVAISTRLYIWSGRDGYRKAWNNQVCCKDLWFLETEKPPAPSRVQLVRTATDTLEVCWGVVPTADSYILQIQNYDPPQTTANTSNAIGQHPPGIPLVKTPPTSTPASLPPIPVVQTSSKVTKVIQQPVVKMPLSQAQGQIPAVVQSSLSPLTSLQSTTQTPVQSQAVTETKLATTTSTPTVITNVFRTISDSNLIAPRTIFASTNLSKTPTLSQSTSSTTAATTIVTPVVRTTATGLTPQIITTPVSTLAVSTNNSIISANQTPQVSTAQSQQAMSGMAALVAAAERKTKIEPPIQQTIAGNQAIKQVVVSNVGATSGTQPQLMFVKTPGGGLQLAPTGAKLGNATYVKLVQTGAATSSTTAGSIKGIPQVVQIPAGVTQGGQKVVIKTISTTTASPNPAGTTKSATPGIVTVASTAGTTAQGKTICVPAGSLKPGTTTQGLPVRYVTNPAGVKMLVISSPQGQGGQGQQIVMNQGGSGQQPITLQLANLAGGVGAKTFTIPSSALQKGIVTSTAVSSSAVTVTSAAGSTLAGQKIIQLPPGTQLSGMRLVQASPNPQMAGTARAQGPTRYVLVSQQGTPVRPQTVTVPATVKTESPKVPQFDGAVDEEQDEANKQDKQEESPPQEAQSSADTPDVPAEPICEESTKEEPCKVEKSDSIEKAEELADKPQEQPIEETKSQEIKPEESISEPVAQSISNESETVAEKTDNEDLNTVADSKDQPTETTEPSDSGAADQPDSEMKSIEDEPQTEPSNPPETTTTEELKEPEIKSEPTESSSMQQEEQKNDDELRDALADKSSQDVINEIIKAEFKDTEQNEPENTESPAVVAGTSDDKEKPLEQPSTNQEELKPPLNEPQESEPMDTQSDTTDQAQQPSTQQSTNQTSLPEPESTPIKQEPGKLEEESNTNVQSTLLDQITTSSSSSLIVPSLKVEMPGLEPPEQMCADDPEPALPTIPASTSISSTIRETKPVSSVSSQEPDSDPLSTLALAATGDLRNKQPSSSTLSSSSLSLTVTPSITTTTTTTTANTSQQLQQPSLADKISESSNIRPLGVVTKVEHNSNLLKPVAAVAPTTTLSTSSIKTPQQSALNTPNLNNSTPQLPPNVTSKKNQWYDVGVFKVSQCVASHYHVPADGDTFSSSHSQDGDNFIPPNYSSMIKMNLQPGTAYKLRVAAINSCGRGPWSEVTAFKTCLPGYPGAPSAIKIIKSSEGAHLSWEPPQFTSGEITEYSVYLAVRSTQSGNQAGLTSTPPQLAFIRVYYGQANSCVVSNVHLATAHVDTTTKPAIIFRIAARNEKGYGPATQVRWLQDSNASGITKGTPKRTTSTLPASDNVTSKRIKLESEH</sequence>
<protein>
    <recommendedName>
        <fullName evidence="9">Fibronectin type-III domain-containing protein</fullName>
    </recommendedName>
</protein>
<feature type="region of interest" description="Disordered" evidence="8">
    <location>
        <begin position="1649"/>
        <end position="1684"/>
    </location>
</feature>
<feature type="compositionally biased region" description="Low complexity" evidence="8">
    <location>
        <begin position="1204"/>
        <end position="1226"/>
    </location>
</feature>
<dbReference type="GO" id="GO:0035097">
    <property type="term" value="C:histone methyltransferase complex"/>
    <property type="evidence" value="ECO:0007669"/>
    <property type="project" value="TreeGrafter"/>
</dbReference>
<dbReference type="GO" id="GO:0006338">
    <property type="term" value="P:chromatin remodeling"/>
    <property type="evidence" value="ECO:0007669"/>
    <property type="project" value="TreeGrafter"/>
</dbReference>
<evidence type="ECO:0000256" key="2">
    <source>
        <dbReference type="ARBA" id="ARBA00022441"/>
    </source>
</evidence>
<keyword evidence="2" id="KW-0880">Kelch repeat</keyword>
<feature type="region of interest" description="Disordered" evidence="8">
    <location>
        <begin position="921"/>
        <end position="1354"/>
    </location>
</feature>
<evidence type="ECO:0000256" key="4">
    <source>
        <dbReference type="ARBA" id="ARBA00022737"/>
    </source>
</evidence>
<dbReference type="PANTHER" id="PTHR46003">
    <property type="entry name" value="HOST CELL FACTOR"/>
    <property type="match status" value="1"/>
</dbReference>
<evidence type="ECO:0000259" key="9">
    <source>
        <dbReference type="PROSITE" id="PS50853"/>
    </source>
</evidence>
<dbReference type="InterPro" id="IPR059124">
    <property type="entry name" value="Kelch_HCF"/>
</dbReference>
<feature type="compositionally biased region" description="Low complexity" evidence="8">
    <location>
        <begin position="1251"/>
        <end position="1267"/>
    </location>
</feature>
<dbReference type="eggNOG" id="KOG4152">
    <property type="taxonomic scope" value="Eukaryota"/>
</dbReference>
<dbReference type="Pfam" id="PF13854">
    <property type="entry name" value="Kelch_HCF"/>
    <property type="match status" value="1"/>
</dbReference>
<dbReference type="InterPro" id="IPR036116">
    <property type="entry name" value="FN3_sf"/>
</dbReference>
<dbReference type="STRING" id="32264.T1L4A9"/>
<dbReference type="InterPro" id="IPR043536">
    <property type="entry name" value="HCF1/2"/>
</dbReference>
<accession>T1L4A9</accession>
<dbReference type="Gene3D" id="6.10.250.2590">
    <property type="match status" value="1"/>
</dbReference>
<proteinExistence type="predicted"/>
<feature type="region of interest" description="Disordered" evidence="8">
    <location>
        <begin position="1363"/>
        <end position="1382"/>
    </location>
</feature>
<dbReference type="SUPFAM" id="SSF117281">
    <property type="entry name" value="Kelch motif"/>
    <property type="match status" value="1"/>
</dbReference>
<dbReference type="EnsemblMetazoa" id="tetur38g00150.1">
    <property type="protein sequence ID" value="tetur38g00150.1"/>
    <property type="gene ID" value="tetur38g00150"/>
</dbReference>
<feature type="compositionally biased region" description="Polar residues" evidence="8">
    <location>
        <begin position="1033"/>
        <end position="1042"/>
    </location>
</feature>
<evidence type="ECO:0000256" key="8">
    <source>
        <dbReference type="SAM" id="MobiDB-lite"/>
    </source>
</evidence>
<feature type="compositionally biased region" description="Basic and acidic residues" evidence="8">
    <location>
        <begin position="953"/>
        <end position="962"/>
    </location>
</feature>
<dbReference type="InterPro" id="IPR015915">
    <property type="entry name" value="Kelch-typ_b-propeller"/>
</dbReference>
<keyword evidence="3" id="KW-0597">Phosphoprotein</keyword>
<reference evidence="11" key="1">
    <citation type="submission" date="2011-08" db="EMBL/GenBank/DDBJ databases">
        <authorList>
            <person name="Rombauts S."/>
        </authorList>
    </citation>
    <scope>NUCLEOTIDE SEQUENCE</scope>
    <source>
        <strain evidence="11">London</strain>
    </source>
</reference>
<dbReference type="Pfam" id="PF00041">
    <property type="entry name" value="fn3"/>
    <property type="match status" value="1"/>
</dbReference>
<evidence type="ECO:0000256" key="5">
    <source>
        <dbReference type="ARBA" id="ARBA00022813"/>
    </source>
</evidence>
<keyword evidence="5" id="KW-0068">Autocatalytic cleavage</keyword>
<evidence type="ECO:0000256" key="6">
    <source>
        <dbReference type="ARBA" id="ARBA00023242"/>
    </source>
</evidence>
<dbReference type="FunFam" id="2.120.10.80:FF:000015">
    <property type="entry name" value="host cell factor 1 isoform X1"/>
    <property type="match status" value="1"/>
</dbReference>
<feature type="compositionally biased region" description="Basic and acidic residues" evidence="8">
    <location>
        <begin position="985"/>
        <end position="1027"/>
    </location>
</feature>
<feature type="compositionally biased region" description="Low complexity" evidence="8">
    <location>
        <begin position="1363"/>
        <end position="1376"/>
    </location>
</feature>
<dbReference type="EMBL" id="CAEY01001080">
    <property type="status" value="NOT_ANNOTATED_CDS"/>
    <property type="molecule type" value="Genomic_DNA"/>
</dbReference>
<feature type="region of interest" description="Disordered" evidence="8">
    <location>
        <begin position="1419"/>
        <end position="1441"/>
    </location>
</feature>
<keyword evidence="7" id="KW-0131">Cell cycle</keyword>
<feature type="compositionally biased region" description="Basic and acidic residues" evidence="8">
    <location>
        <begin position="1123"/>
        <end position="1140"/>
    </location>
</feature>
<evidence type="ECO:0000313" key="10">
    <source>
        <dbReference type="EnsemblMetazoa" id="tetur38g00150.1"/>
    </source>
</evidence>
<feature type="domain" description="Fibronectin type-III" evidence="9">
    <location>
        <begin position="1440"/>
        <end position="1534"/>
    </location>
</feature>
<evidence type="ECO:0000256" key="7">
    <source>
        <dbReference type="ARBA" id="ARBA00023306"/>
    </source>
</evidence>
<feature type="compositionally biased region" description="Low complexity" evidence="8">
    <location>
        <begin position="1091"/>
        <end position="1102"/>
    </location>
</feature>
<dbReference type="SMART" id="SM00060">
    <property type="entry name" value="FN3"/>
    <property type="match status" value="1"/>
</dbReference>
<feature type="compositionally biased region" description="Basic and acidic residues" evidence="8">
    <location>
        <begin position="1103"/>
        <end position="1114"/>
    </location>
</feature>
<keyword evidence="4" id="KW-0677">Repeat</keyword>
<dbReference type="Gene3D" id="2.120.10.80">
    <property type="entry name" value="Kelch-type beta propeller"/>
    <property type="match status" value="2"/>
</dbReference>
<feature type="compositionally biased region" description="Low complexity" evidence="8">
    <location>
        <begin position="1295"/>
        <end position="1306"/>
    </location>
</feature>
<reference evidence="10" key="2">
    <citation type="submission" date="2015-06" db="UniProtKB">
        <authorList>
            <consortium name="EnsemblMetazoa"/>
        </authorList>
    </citation>
    <scope>IDENTIFICATION</scope>
</reference>
<evidence type="ECO:0000256" key="3">
    <source>
        <dbReference type="ARBA" id="ARBA00022553"/>
    </source>
</evidence>
<dbReference type="PROSITE" id="PS50853">
    <property type="entry name" value="FN3"/>
    <property type="match status" value="1"/>
</dbReference>